<name>B8I9V5_METNO</name>
<evidence type="ECO:0000313" key="2">
    <source>
        <dbReference type="Proteomes" id="UP000008207"/>
    </source>
</evidence>
<dbReference type="HOGENOM" id="CLU_2356509_0_0_5"/>
<dbReference type="EMBL" id="CP001349">
    <property type="protein sequence ID" value="ACL57183.1"/>
    <property type="molecule type" value="Genomic_DNA"/>
</dbReference>
<reference evidence="1 2" key="1">
    <citation type="submission" date="2009-01" db="EMBL/GenBank/DDBJ databases">
        <title>Complete sequence of chromosome of Methylobacterium nodulans ORS 2060.</title>
        <authorList>
            <consortium name="US DOE Joint Genome Institute"/>
            <person name="Lucas S."/>
            <person name="Copeland A."/>
            <person name="Lapidus A."/>
            <person name="Glavina del Rio T."/>
            <person name="Dalin E."/>
            <person name="Tice H."/>
            <person name="Bruce D."/>
            <person name="Goodwin L."/>
            <person name="Pitluck S."/>
            <person name="Sims D."/>
            <person name="Brettin T."/>
            <person name="Detter J.C."/>
            <person name="Han C."/>
            <person name="Larimer F."/>
            <person name="Land M."/>
            <person name="Hauser L."/>
            <person name="Kyrpides N."/>
            <person name="Ivanova N."/>
            <person name="Marx C.J."/>
            <person name="Richardson P."/>
        </authorList>
    </citation>
    <scope>NUCLEOTIDE SEQUENCE [LARGE SCALE GENOMIC DNA]</scope>
    <source>
        <strain evidence="2">LMG 21967 / CNCM I-2342 / ORS 2060</strain>
    </source>
</reference>
<protein>
    <submittedName>
        <fullName evidence="1">Uncharacterized protein</fullName>
    </submittedName>
</protein>
<organism evidence="1 2">
    <name type="scientific">Methylobacterium nodulans (strain LMG 21967 / CNCM I-2342 / ORS 2060)</name>
    <dbReference type="NCBI Taxonomy" id="460265"/>
    <lineage>
        <taxon>Bacteria</taxon>
        <taxon>Pseudomonadati</taxon>
        <taxon>Pseudomonadota</taxon>
        <taxon>Alphaproteobacteria</taxon>
        <taxon>Hyphomicrobiales</taxon>
        <taxon>Methylobacteriaceae</taxon>
        <taxon>Methylobacterium</taxon>
    </lineage>
</organism>
<gene>
    <name evidence="1" type="ordered locus">Mnod_2201</name>
</gene>
<dbReference type="AlphaFoldDB" id="B8I9V5"/>
<keyword evidence="2" id="KW-1185">Reference proteome</keyword>
<sequence length="96" mass="10172">MHPNLTRSDTTQAETAGLAWAFADPAAVLAAPHLTPPEKRAILADWASDAHAVDSDPGLRHLPGTASPVSVDAILEALRQLDRMETRPAGPARPLH</sequence>
<proteinExistence type="predicted"/>
<dbReference type="eggNOG" id="ENOG5033AXH">
    <property type="taxonomic scope" value="Bacteria"/>
</dbReference>
<evidence type="ECO:0000313" key="1">
    <source>
        <dbReference type="EMBL" id="ACL57183.1"/>
    </source>
</evidence>
<accession>B8I9V5</accession>
<dbReference type="KEGG" id="mno:Mnod_2201"/>
<dbReference type="Proteomes" id="UP000008207">
    <property type="component" value="Chromosome"/>
</dbReference>
<dbReference type="RefSeq" id="WP_015928869.1">
    <property type="nucleotide sequence ID" value="NC_011894.1"/>
</dbReference>
<dbReference type="STRING" id="460265.Mnod_2201"/>